<keyword evidence="2" id="KW-0472">Membrane</keyword>
<feature type="coiled-coil region" evidence="1">
    <location>
        <begin position="87"/>
        <end position="114"/>
    </location>
</feature>
<name>A0A9D3MLI2_ANGAN</name>
<comment type="caution">
    <text evidence="3">The sequence shown here is derived from an EMBL/GenBank/DDBJ whole genome shotgun (WGS) entry which is preliminary data.</text>
</comment>
<evidence type="ECO:0000256" key="1">
    <source>
        <dbReference type="SAM" id="Coils"/>
    </source>
</evidence>
<dbReference type="Proteomes" id="UP001044222">
    <property type="component" value="Unassembled WGS sequence"/>
</dbReference>
<evidence type="ECO:0000313" key="3">
    <source>
        <dbReference type="EMBL" id="KAG5850880.1"/>
    </source>
</evidence>
<evidence type="ECO:0000313" key="4">
    <source>
        <dbReference type="Proteomes" id="UP001044222"/>
    </source>
</evidence>
<organism evidence="3 4">
    <name type="scientific">Anguilla anguilla</name>
    <name type="common">European freshwater eel</name>
    <name type="synonym">Muraena anguilla</name>
    <dbReference type="NCBI Taxonomy" id="7936"/>
    <lineage>
        <taxon>Eukaryota</taxon>
        <taxon>Metazoa</taxon>
        <taxon>Chordata</taxon>
        <taxon>Craniata</taxon>
        <taxon>Vertebrata</taxon>
        <taxon>Euteleostomi</taxon>
        <taxon>Actinopterygii</taxon>
        <taxon>Neopterygii</taxon>
        <taxon>Teleostei</taxon>
        <taxon>Anguilliformes</taxon>
        <taxon>Anguillidae</taxon>
        <taxon>Anguilla</taxon>
    </lineage>
</organism>
<reference evidence="3" key="1">
    <citation type="submission" date="2021-01" db="EMBL/GenBank/DDBJ databases">
        <title>A chromosome-scale assembly of European eel, Anguilla anguilla.</title>
        <authorList>
            <person name="Henkel C."/>
            <person name="Jong-Raadsen S.A."/>
            <person name="Dufour S."/>
            <person name="Weltzien F.-A."/>
            <person name="Palstra A.P."/>
            <person name="Pelster B."/>
            <person name="Spaink H.P."/>
            <person name="Van Den Thillart G.E."/>
            <person name="Jansen H."/>
            <person name="Zahm M."/>
            <person name="Klopp C."/>
            <person name="Cedric C."/>
            <person name="Louis A."/>
            <person name="Berthelot C."/>
            <person name="Parey E."/>
            <person name="Roest Crollius H."/>
            <person name="Montfort J."/>
            <person name="Robinson-Rechavi M."/>
            <person name="Bucao C."/>
            <person name="Bouchez O."/>
            <person name="Gislard M."/>
            <person name="Lluch J."/>
            <person name="Milhes M."/>
            <person name="Lampietro C."/>
            <person name="Lopez Roques C."/>
            <person name="Donnadieu C."/>
            <person name="Braasch I."/>
            <person name="Desvignes T."/>
            <person name="Postlethwait J."/>
            <person name="Bobe J."/>
            <person name="Guiguen Y."/>
            <person name="Dirks R."/>
        </authorList>
    </citation>
    <scope>NUCLEOTIDE SEQUENCE</scope>
    <source>
        <strain evidence="3">Tag_6206</strain>
        <tissue evidence="3">Liver</tissue>
    </source>
</reference>
<sequence length="234" mass="26205">MASSKSSQTTRNIVIAFLALWSVISLIIIVVWATSPDLKGSSQCRAELQTVIEKLEGAKVVWAKDKAALEDLVRQGWDNQTLLSRQISELVEALQETNISLSDCEEENKLLNANITVLVMEIEEHEKTEANLTSEIALQKDHIESLQLNLTQISHQFESCEALRSAAESQQRAAESQRKACESSKHYIQKQLQRCKDESPNTLRTTGNRTPGLYSSPLVLFFCAMGLHWLSSCE</sequence>
<keyword evidence="2" id="KW-0812">Transmembrane</keyword>
<keyword evidence="2" id="KW-1133">Transmembrane helix</keyword>
<dbReference type="AlphaFoldDB" id="A0A9D3MLI2"/>
<proteinExistence type="predicted"/>
<protein>
    <submittedName>
        <fullName evidence="3">Uncharacterized protein</fullName>
    </submittedName>
</protein>
<feature type="transmembrane region" description="Helical" evidence="2">
    <location>
        <begin position="12"/>
        <end position="33"/>
    </location>
</feature>
<gene>
    <name evidence="3" type="ORF">ANANG_G00087080</name>
</gene>
<evidence type="ECO:0000256" key="2">
    <source>
        <dbReference type="SAM" id="Phobius"/>
    </source>
</evidence>
<dbReference type="EMBL" id="JAFIRN010000004">
    <property type="protein sequence ID" value="KAG5850880.1"/>
    <property type="molecule type" value="Genomic_DNA"/>
</dbReference>
<accession>A0A9D3MLI2</accession>
<keyword evidence="4" id="KW-1185">Reference proteome</keyword>
<keyword evidence="1" id="KW-0175">Coiled coil</keyword>